<dbReference type="EMBL" id="FZNZ01000007">
    <property type="protein sequence ID" value="SNR73499.1"/>
    <property type="molecule type" value="Genomic_DNA"/>
</dbReference>
<proteinExistence type="predicted"/>
<dbReference type="AlphaFoldDB" id="A0AA94ITY2"/>
<evidence type="ECO:0000313" key="2">
    <source>
        <dbReference type="Proteomes" id="UP000198427"/>
    </source>
</evidence>
<keyword evidence="2" id="KW-1185">Reference proteome</keyword>
<sequence length="78" mass="8746">MTSPSLSIKTYPSILLLEPIYIYMHGREVTKGEVAPLALSPVCSVLLCKSVRNRTHPLYEITHKQLAGDFFLSQNSQI</sequence>
<protein>
    <submittedName>
        <fullName evidence="1">Uncharacterized protein</fullName>
    </submittedName>
</protein>
<gene>
    <name evidence="1" type="ORF">SAMN06265364_10788</name>
</gene>
<dbReference type="Proteomes" id="UP000198427">
    <property type="component" value="Unassembled WGS sequence"/>
</dbReference>
<name>A0AA94ITY2_9BACT</name>
<organism evidence="1 2">
    <name type="scientific">Prevotella jejuni</name>
    <dbReference type="NCBI Taxonomy" id="1177574"/>
    <lineage>
        <taxon>Bacteria</taxon>
        <taxon>Pseudomonadati</taxon>
        <taxon>Bacteroidota</taxon>
        <taxon>Bacteroidia</taxon>
        <taxon>Bacteroidales</taxon>
        <taxon>Prevotellaceae</taxon>
        <taxon>Prevotella</taxon>
    </lineage>
</organism>
<reference evidence="1 2" key="1">
    <citation type="submission" date="2017-06" db="EMBL/GenBank/DDBJ databases">
        <authorList>
            <person name="Varghese N."/>
            <person name="Submissions S."/>
        </authorList>
    </citation>
    <scope>NUCLEOTIDE SEQUENCE [LARGE SCALE GENOMIC DNA]</scope>
    <source>
        <strain evidence="1 2">DSM 26989</strain>
    </source>
</reference>
<comment type="caution">
    <text evidence="1">The sequence shown here is derived from an EMBL/GenBank/DDBJ whole genome shotgun (WGS) entry which is preliminary data.</text>
</comment>
<accession>A0AA94ITY2</accession>
<evidence type="ECO:0000313" key="1">
    <source>
        <dbReference type="EMBL" id="SNR73499.1"/>
    </source>
</evidence>